<organism evidence="2 3">
    <name type="scientific">Rubripirellula amarantea</name>
    <dbReference type="NCBI Taxonomy" id="2527999"/>
    <lineage>
        <taxon>Bacteria</taxon>
        <taxon>Pseudomonadati</taxon>
        <taxon>Planctomycetota</taxon>
        <taxon>Planctomycetia</taxon>
        <taxon>Pirellulales</taxon>
        <taxon>Pirellulaceae</taxon>
        <taxon>Rubripirellula</taxon>
    </lineage>
</organism>
<dbReference type="Proteomes" id="UP000316598">
    <property type="component" value="Unassembled WGS sequence"/>
</dbReference>
<evidence type="ECO:0008006" key="4">
    <source>
        <dbReference type="Google" id="ProtNLM"/>
    </source>
</evidence>
<evidence type="ECO:0000313" key="3">
    <source>
        <dbReference type="Proteomes" id="UP000316598"/>
    </source>
</evidence>
<name>A0A5C5WI73_9BACT</name>
<keyword evidence="1" id="KW-0732">Signal</keyword>
<dbReference type="EMBL" id="SJPI01000002">
    <property type="protein sequence ID" value="TWT50380.1"/>
    <property type="molecule type" value="Genomic_DNA"/>
</dbReference>
<reference evidence="2 3" key="1">
    <citation type="submission" date="2019-02" db="EMBL/GenBank/DDBJ databases">
        <title>Deep-cultivation of Planctomycetes and their phenomic and genomic characterization uncovers novel biology.</title>
        <authorList>
            <person name="Wiegand S."/>
            <person name="Jogler M."/>
            <person name="Boedeker C."/>
            <person name="Pinto D."/>
            <person name="Vollmers J."/>
            <person name="Rivas-Marin E."/>
            <person name="Kohn T."/>
            <person name="Peeters S.H."/>
            <person name="Heuer A."/>
            <person name="Rast P."/>
            <person name="Oberbeckmann S."/>
            <person name="Bunk B."/>
            <person name="Jeske O."/>
            <person name="Meyerdierks A."/>
            <person name="Storesund J.E."/>
            <person name="Kallscheuer N."/>
            <person name="Luecker S."/>
            <person name="Lage O.M."/>
            <person name="Pohl T."/>
            <person name="Merkel B.J."/>
            <person name="Hornburger P."/>
            <person name="Mueller R.-W."/>
            <person name="Bruemmer F."/>
            <person name="Labrenz M."/>
            <person name="Spormann A.M."/>
            <person name="Op Den Camp H."/>
            <person name="Overmann J."/>
            <person name="Amann R."/>
            <person name="Jetten M.S.M."/>
            <person name="Mascher T."/>
            <person name="Medema M.H."/>
            <person name="Devos D.P."/>
            <person name="Kaster A.-K."/>
            <person name="Ovreas L."/>
            <person name="Rohde M."/>
            <person name="Galperin M.Y."/>
            <person name="Jogler C."/>
        </authorList>
    </citation>
    <scope>NUCLEOTIDE SEQUENCE [LARGE SCALE GENOMIC DNA]</scope>
    <source>
        <strain evidence="2 3">Pla22</strain>
    </source>
</reference>
<dbReference type="AlphaFoldDB" id="A0A5C5WI73"/>
<accession>A0A5C5WI73</accession>
<evidence type="ECO:0000256" key="1">
    <source>
        <dbReference type="SAM" id="SignalP"/>
    </source>
</evidence>
<gene>
    <name evidence="2" type="ORF">Pla22_31220</name>
</gene>
<comment type="caution">
    <text evidence="2">The sequence shown here is derived from an EMBL/GenBank/DDBJ whole genome shotgun (WGS) entry which is preliminary data.</text>
</comment>
<keyword evidence="3" id="KW-1185">Reference proteome</keyword>
<feature type="chain" id="PRO_5022680363" description="Outer membrane lipoprotein-sorting protein" evidence="1">
    <location>
        <begin position="31"/>
        <end position="260"/>
    </location>
</feature>
<sequence length="260" mass="28224" precursor="true">MWMPAQPQQLQACFAVLAVTASIYALPALSDEPVGFDVAKRCVEASGGKEAFDAVKSIVMKGTIVVTANNASDAPVATGTLTTYFASPDRAKVVVDLKPFGKTEQGVRGKIGWEKGHAGVRRLSDTERTRMIDSISLRESFAPTSVFASITNRGTEIIEGEPCYRVEVKRHGRTDSDQIFYNIKSGLPARTMATRSIVGGSQVIESTILEYKSFEGLQIASRVRQIMNAMGVTHDVTIETVELNTDIADSVFDVPEFPSK</sequence>
<feature type="signal peptide" evidence="1">
    <location>
        <begin position="1"/>
        <end position="30"/>
    </location>
</feature>
<evidence type="ECO:0000313" key="2">
    <source>
        <dbReference type="EMBL" id="TWT50380.1"/>
    </source>
</evidence>
<proteinExistence type="predicted"/>
<protein>
    <recommendedName>
        <fullName evidence="4">Outer membrane lipoprotein-sorting protein</fullName>
    </recommendedName>
</protein>